<dbReference type="Pfam" id="PF00069">
    <property type="entry name" value="Pkinase"/>
    <property type="match status" value="1"/>
</dbReference>
<dbReference type="EC" id="3.1.26.4" evidence="4"/>
<dbReference type="SUPFAM" id="SSF56112">
    <property type="entry name" value="Protein kinase-like (PK-like)"/>
    <property type="match status" value="1"/>
</dbReference>
<evidence type="ECO:0000256" key="6">
    <source>
        <dbReference type="ARBA" id="ARBA00022679"/>
    </source>
</evidence>
<comment type="similarity">
    <text evidence="3">Belongs to the beta type-B retroviral polymerase family. HERV class-II K(HML-2) pol subfamily.</text>
</comment>
<dbReference type="SMART" id="SM00220">
    <property type="entry name" value="S_TKc"/>
    <property type="match status" value="1"/>
</dbReference>
<gene>
    <name evidence="11" type="ORF">RIMI_LOCUS2387927</name>
</gene>
<evidence type="ECO:0000256" key="8">
    <source>
        <dbReference type="ARBA" id="ARBA00023016"/>
    </source>
</evidence>
<evidence type="ECO:0000256" key="5">
    <source>
        <dbReference type="ARBA" id="ARBA00022527"/>
    </source>
</evidence>
<evidence type="ECO:0000259" key="10">
    <source>
        <dbReference type="PROSITE" id="PS50878"/>
    </source>
</evidence>
<feature type="domain" description="Protein kinase" evidence="9">
    <location>
        <begin position="15"/>
        <end position="313"/>
    </location>
</feature>
<dbReference type="PROSITE" id="PS50011">
    <property type="entry name" value="PROTEIN_KINASE_DOM"/>
    <property type="match status" value="1"/>
</dbReference>
<proteinExistence type="inferred from homology"/>
<organism evidence="11 12">
    <name type="scientific">Ranitomeya imitator</name>
    <name type="common">mimic poison frog</name>
    <dbReference type="NCBI Taxonomy" id="111125"/>
    <lineage>
        <taxon>Eukaryota</taxon>
        <taxon>Metazoa</taxon>
        <taxon>Chordata</taxon>
        <taxon>Craniata</taxon>
        <taxon>Vertebrata</taxon>
        <taxon>Euteleostomi</taxon>
        <taxon>Amphibia</taxon>
        <taxon>Batrachia</taxon>
        <taxon>Anura</taxon>
        <taxon>Neobatrachia</taxon>
        <taxon>Hyloidea</taxon>
        <taxon>Dendrobatidae</taxon>
        <taxon>Dendrobatinae</taxon>
        <taxon>Ranitomeya</taxon>
    </lineage>
</organism>
<evidence type="ECO:0000256" key="2">
    <source>
        <dbReference type="ARBA" id="ARBA00008832"/>
    </source>
</evidence>
<dbReference type="PROSITE" id="PS50878">
    <property type="entry name" value="RT_POL"/>
    <property type="match status" value="1"/>
</dbReference>
<keyword evidence="7" id="KW-0418">Kinase</keyword>
<evidence type="ECO:0000256" key="3">
    <source>
        <dbReference type="ARBA" id="ARBA00010879"/>
    </source>
</evidence>
<evidence type="ECO:0000313" key="12">
    <source>
        <dbReference type="Proteomes" id="UP001176940"/>
    </source>
</evidence>
<dbReference type="Gene3D" id="3.30.70.270">
    <property type="match status" value="1"/>
</dbReference>
<dbReference type="Gene3D" id="3.30.200.20">
    <property type="entry name" value="Phosphorylase Kinase, domain 1"/>
    <property type="match status" value="1"/>
</dbReference>
<reference evidence="11" key="1">
    <citation type="submission" date="2023-07" db="EMBL/GenBank/DDBJ databases">
        <authorList>
            <person name="Stuckert A."/>
        </authorList>
    </citation>
    <scope>NUCLEOTIDE SEQUENCE</scope>
</reference>
<comment type="caution">
    <text evidence="11">The sequence shown here is derived from an EMBL/GenBank/DDBJ whole genome shotgun (WGS) entry which is preliminary data.</text>
</comment>
<keyword evidence="8" id="KW-0346">Stress response</keyword>
<dbReference type="PRINTS" id="PR01773">
    <property type="entry name" value="P38MAPKINASE"/>
</dbReference>
<dbReference type="Gene3D" id="1.10.510.10">
    <property type="entry name" value="Transferase(Phosphotransferase) domain 1"/>
    <property type="match status" value="1"/>
</dbReference>
<keyword evidence="6" id="KW-0808">Transferase</keyword>
<evidence type="ECO:0000259" key="9">
    <source>
        <dbReference type="PROSITE" id="PS50011"/>
    </source>
</evidence>
<dbReference type="CDD" id="cd01647">
    <property type="entry name" value="RT_LTR"/>
    <property type="match status" value="1"/>
</dbReference>
<evidence type="ECO:0000256" key="4">
    <source>
        <dbReference type="ARBA" id="ARBA00012180"/>
    </source>
</evidence>
<dbReference type="InterPro" id="IPR053134">
    <property type="entry name" value="RNA-dir_DNA_polymerase"/>
</dbReference>
<feature type="domain" description="Reverse transcriptase" evidence="10">
    <location>
        <begin position="9"/>
        <end position="207"/>
    </location>
</feature>
<comment type="cofactor">
    <cofactor evidence="1">
        <name>Mg(2+)</name>
        <dbReference type="ChEBI" id="CHEBI:18420"/>
    </cofactor>
</comment>
<dbReference type="InterPro" id="IPR008352">
    <property type="entry name" value="MAPK_HOG-like"/>
</dbReference>
<dbReference type="EMBL" id="CAUEEQ010003335">
    <property type="protein sequence ID" value="CAJ0924923.1"/>
    <property type="molecule type" value="Genomic_DNA"/>
</dbReference>
<evidence type="ECO:0000256" key="7">
    <source>
        <dbReference type="ARBA" id="ARBA00022777"/>
    </source>
</evidence>
<dbReference type="InterPro" id="IPR000719">
    <property type="entry name" value="Prot_kinase_dom"/>
</dbReference>
<protein>
    <recommendedName>
        <fullName evidence="4">ribonuclease H</fullName>
        <ecNumber evidence="4">3.1.26.4</ecNumber>
    </recommendedName>
</protein>
<dbReference type="InterPro" id="IPR000477">
    <property type="entry name" value="RT_dom"/>
</dbReference>
<dbReference type="SUPFAM" id="SSF56672">
    <property type="entry name" value="DNA/RNA polymerases"/>
    <property type="match status" value="1"/>
</dbReference>
<comment type="similarity">
    <text evidence="2">Belongs to the protein kinase superfamily. CMGC Ser/Thr protein kinase family. MAP kinase subfamily.</text>
</comment>
<dbReference type="PANTHER" id="PTHR24559">
    <property type="entry name" value="TRANSPOSON TY3-I GAG-POL POLYPROTEIN"/>
    <property type="match status" value="1"/>
</dbReference>
<evidence type="ECO:0000313" key="11">
    <source>
        <dbReference type="EMBL" id="CAJ0924923.1"/>
    </source>
</evidence>
<keyword evidence="5" id="KW-0723">Serine/threonine-protein kinase</keyword>
<evidence type="ECO:0000256" key="1">
    <source>
        <dbReference type="ARBA" id="ARBA00001946"/>
    </source>
</evidence>
<accession>A0ABN9KXF4</accession>
<keyword evidence="12" id="KW-1185">Reference proteome</keyword>
<dbReference type="Proteomes" id="UP001176940">
    <property type="component" value="Unassembled WGS sequence"/>
</dbReference>
<dbReference type="PANTHER" id="PTHR24559:SF440">
    <property type="entry name" value="RIBONUCLEASE H"/>
    <property type="match status" value="1"/>
</dbReference>
<dbReference type="InterPro" id="IPR043128">
    <property type="entry name" value="Rev_trsase/Diguanyl_cyclase"/>
</dbReference>
<dbReference type="Gene3D" id="3.10.10.10">
    <property type="entry name" value="HIV Type 1 Reverse Transcriptase, subunit A, domain 1"/>
    <property type="match status" value="1"/>
</dbReference>
<dbReference type="InterPro" id="IPR011009">
    <property type="entry name" value="Kinase-like_dom_sf"/>
</dbReference>
<name>A0ABN9KXF4_9NEOB</name>
<sequence length="363" mass="42187">MRSYVKESLEKGHIRPSSSPLGAGFFFVAKKDGSLRPCIDYRLLNKITVKFQYPLPLLSDLFARIKGASWFTKIDLRGAYNLVRIKRGDEWKTAFNTPEGHFEYLVMPFGLSKAPSVFQSFMHDIFREYLDKFLIVYLDDILVFSDDWESHVKQDLKPSNLGVDENYEVKILDFGLARQMELEMTGYVVTRWYRAPEIILNWMHYSQKVDIWSVGCILAEMITGRVLFPGGDYFDELNKIIEVIGSPKPSLINKMESKHAQDYLKMLPEKQKKNFKELFPTMSALEIDLLDKMLDLDPERRLSAAECLAHPYLEEYNDSDPDPPAEKYDDSFESLDLPISEWKSLSHMEVMTFEPKKPREQAT</sequence>
<dbReference type="InterPro" id="IPR043502">
    <property type="entry name" value="DNA/RNA_pol_sf"/>
</dbReference>